<name>A0A814QQI7_ADIRI</name>
<dbReference type="EMBL" id="CAJNOJ010000105">
    <property type="protein sequence ID" value="CAF1122278.1"/>
    <property type="molecule type" value="Genomic_DNA"/>
</dbReference>
<organism evidence="2 3">
    <name type="scientific">Adineta ricciae</name>
    <name type="common">Rotifer</name>
    <dbReference type="NCBI Taxonomy" id="249248"/>
    <lineage>
        <taxon>Eukaryota</taxon>
        <taxon>Metazoa</taxon>
        <taxon>Spiralia</taxon>
        <taxon>Gnathifera</taxon>
        <taxon>Rotifera</taxon>
        <taxon>Eurotatoria</taxon>
        <taxon>Bdelloidea</taxon>
        <taxon>Adinetida</taxon>
        <taxon>Adinetidae</taxon>
        <taxon>Adineta</taxon>
    </lineage>
</organism>
<feature type="chain" id="PRO_5032493217" evidence="1">
    <location>
        <begin position="30"/>
        <end position="155"/>
    </location>
</feature>
<comment type="caution">
    <text evidence="2">The sequence shown here is derived from an EMBL/GenBank/DDBJ whole genome shotgun (WGS) entry which is preliminary data.</text>
</comment>
<dbReference type="AlphaFoldDB" id="A0A814QQI7"/>
<accession>A0A814QQI7</accession>
<reference evidence="2" key="1">
    <citation type="submission" date="2021-02" db="EMBL/GenBank/DDBJ databases">
        <authorList>
            <person name="Nowell W R."/>
        </authorList>
    </citation>
    <scope>NUCLEOTIDE SEQUENCE</scope>
</reference>
<feature type="signal peptide" evidence="1">
    <location>
        <begin position="1"/>
        <end position="29"/>
    </location>
</feature>
<sequence length="155" mass="16892">MMQVHKYNYLYFTIAIILISAININEVSGCECPEKDARNYVRVDMGVLQDDGRLKCWYVANAGDDRGNFTCSYYANCSISNDSDDRNCVTVINVGISTAIMTSSTTVTTAVSTTTTTTTNQLSGSERLLSNSRTSICALTAIIMLILNIKSSVIA</sequence>
<evidence type="ECO:0000256" key="1">
    <source>
        <dbReference type="SAM" id="SignalP"/>
    </source>
</evidence>
<proteinExistence type="predicted"/>
<gene>
    <name evidence="2" type="ORF">EDS130_LOCUS21120</name>
</gene>
<dbReference type="Proteomes" id="UP000663852">
    <property type="component" value="Unassembled WGS sequence"/>
</dbReference>
<evidence type="ECO:0000313" key="2">
    <source>
        <dbReference type="EMBL" id="CAF1122278.1"/>
    </source>
</evidence>
<keyword evidence="1" id="KW-0732">Signal</keyword>
<evidence type="ECO:0000313" key="3">
    <source>
        <dbReference type="Proteomes" id="UP000663852"/>
    </source>
</evidence>
<protein>
    <submittedName>
        <fullName evidence="2">Uncharacterized protein</fullName>
    </submittedName>
</protein>